<protein>
    <submittedName>
        <fullName evidence="2 3">Uncharacterized protein</fullName>
    </submittedName>
</protein>
<evidence type="ECO:0000256" key="1">
    <source>
        <dbReference type="SAM" id="MobiDB-lite"/>
    </source>
</evidence>
<reference evidence="3" key="3">
    <citation type="submission" date="2018-08" db="UniProtKB">
        <authorList>
            <consortium name="EnsemblPlants"/>
        </authorList>
    </citation>
    <scope>IDENTIFICATION</scope>
    <source>
        <strain evidence="3">cv. Bd21</strain>
    </source>
</reference>
<evidence type="ECO:0000313" key="2">
    <source>
        <dbReference type="EMBL" id="PNT71518.1"/>
    </source>
</evidence>
<proteinExistence type="predicted"/>
<feature type="compositionally biased region" description="Polar residues" evidence="1">
    <location>
        <begin position="64"/>
        <end position="74"/>
    </location>
</feature>
<keyword evidence="4" id="KW-1185">Reference proteome</keyword>
<reference evidence="2" key="2">
    <citation type="submission" date="2017-06" db="EMBL/GenBank/DDBJ databases">
        <title>WGS assembly of Brachypodium distachyon.</title>
        <authorList>
            <consortium name="The International Brachypodium Initiative"/>
            <person name="Lucas S."/>
            <person name="Harmon-Smith M."/>
            <person name="Lail K."/>
            <person name="Tice H."/>
            <person name="Grimwood J."/>
            <person name="Bruce D."/>
            <person name="Barry K."/>
            <person name="Shu S."/>
            <person name="Lindquist E."/>
            <person name="Wang M."/>
            <person name="Pitluck S."/>
            <person name="Vogel J.P."/>
            <person name="Garvin D.F."/>
            <person name="Mockler T.C."/>
            <person name="Schmutz J."/>
            <person name="Rokhsar D."/>
            <person name="Bevan M.W."/>
        </authorList>
    </citation>
    <scope>NUCLEOTIDE SEQUENCE</scope>
    <source>
        <strain evidence="2">Bd21</strain>
    </source>
</reference>
<dbReference type="EMBL" id="CM000881">
    <property type="protein sequence ID" value="PNT71518.1"/>
    <property type="molecule type" value="Genomic_DNA"/>
</dbReference>
<feature type="compositionally biased region" description="Polar residues" evidence="1">
    <location>
        <begin position="20"/>
        <end position="30"/>
    </location>
</feature>
<dbReference type="Proteomes" id="UP000008810">
    <property type="component" value="Chromosome 2"/>
</dbReference>
<evidence type="ECO:0000313" key="3">
    <source>
        <dbReference type="EnsemblPlants" id="PNT71518"/>
    </source>
</evidence>
<feature type="region of interest" description="Disordered" evidence="1">
    <location>
        <begin position="56"/>
        <end position="107"/>
    </location>
</feature>
<dbReference type="Gramene" id="PNT71518">
    <property type="protein sequence ID" value="PNT71518"/>
    <property type="gene ID" value="BRADI_2g29916v3"/>
</dbReference>
<reference evidence="2 3" key="1">
    <citation type="journal article" date="2010" name="Nature">
        <title>Genome sequencing and analysis of the model grass Brachypodium distachyon.</title>
        <authorList>
            <consortium name="International Brachypodium Initiative"/>
        </authorList>
    </citation>
    <scope>NUCLEOTIDE SEQUENCE [LARGE SCALE GENOMIC DNA]</scope>
    <source>
        <strain evidence="2 3">Bd21</strain>
    </source>
</reference>
<dbReference type="InParanoid" id="A0A2K2DB72"/>
<gene>
    <name evidence="2" type="ORF">BRADI_2g29916v3</name>
</gene>
<dbReference type="EnsemblPlants" id="PNT71518">
    <property type="protein sequence ID" value="PNT71518"/>
    <property type="gene ID" value="BRADI_2g29916v3"/>
</dbReference>
<name>A0A2K2DB72_BRADI</name>
<sequence length="210" mass="23004">MAGGHYLSSTMQRNKRILASLSTEGPTTESVSKKHSHLGQPLCNSSLQDASVVLSTMPPKQPQDKNNSGFSNSLGILPGMRTPDHNGTNRESSNSEEVSGADPDSEIDPLVLSLPVRYVLEERSARPTEAVSEIDHFVQEERTPTSAASSEAVVLLPPYRRSLFHICSLILHPNRLLSCCLLVLSILCSYQEWKNRPNPTHPLTHLGTRG</sequence>
<accession>A0A2K2DB72</accession>
<feature type="region of interest" description="Disordered" evidence="1">
    <location>
        <begin position="17"/>
        <end position="43"/>
    </location>
</feature>
<dbReference type="AlphaFoldDB" id="A0A2K2DB72"/>
<evidence type="ECO:0000313" key="4">
    <source>
        <dbReference type="Proteomes" id="UP000008810"/>
    </source>
</evidence>
<organism evidence="2">
    <name type="scientific">Brachypodium distachyon</name>
    <name type="common">Purple false brome</name>
    <name type="synonym">Trachynia distachya</name>
    <dbReference type="NCBI Taxonomy" id="15368"/>
    <lineage>
        <taxon>Eukaryota</taxon>
        <taxon>Viridiplantae</taxon>
        <taxon>Streptophyta</taxon>
        <taxon>Embryophyta</taxon>
        <taxon>Tracheophyta</taxon>
        <taxon>Spermatophyta</taxon>
        <taxon>Magnoliopsida</taxon>
        <taxon>Liliopsida</taxon>
        <taxon>Poales</taxon>
        <taxon>Poaceae</taxon>
        <taxon>BOP clade</taxon>
        <taxon>Pooideae</taxon>
        <taxon>Stipodae</taxon>
        <taxon>Brachypodieae</taxon>
        <taxon>Brachypodium</taxon>
    </lineage>
</organism>